<dbReference type="PANTHER" id="PTHR36981:SF3">
    <property type="entry name" value="UBIQUITIN-LIKE PROTEASE FAMILY PROFILE DOMAIN-CONTAINING PROTEIN"/>
    <property type="match status" value="1"/>
</dbReference>
<evidence type="ECO:0000313" key="3">
    <source>
        <dbReference type="Proteomes" id="UP000695022"/>
    </source>
</evidence>
<accession>A0ABM1F0X3</accession>
<sequence length="250" mass="28576">MHDYNFAYHTVLLHELLHGNPRKHKQARPNRLRNERERHGAEEGVEDEEEEKGKLISAKQIMQAVRDRNAQREARQKLLEDHLESMSMAESKALLLTLARKHPEILLWTCNLHTPAPGGHHPAPSGDAPSWCTCGSCREMPTEVERCCCGHQPDECLSREDGLCGMVLDPVYLAAFELYRNDVLGAYESDPDDPLRPKRHAAYRLYTLVRHGVLGQAMRRVIPSCCVWRVRDRFPNPHAVYTGFKADRLA</sequence>
<proteinExistence type="predicted"/>
<gene>
    <name evidence="4" type="primary">LOC106817897</name>
</gene>
<dbReference type="Proteomes" id="UP000695022">
    <property type="component" value="Unplaced"/>
</dbReference>
<dbReference type="GeneID" id="106817897"/>
<dbReference type="RefSeq" id="XP_014678094.1">
    <property type="nucleotide sequence ID" value="XM_014822608.1"/>
</dbReference>
<dbReference type="Pfam" id="PF20478">
    <property type="entry name" value="P2RX7_C"/>
    <property type="match status" value="1"/>
</dbReference>
<reference evidence="4" key="1">
    <citation type="submission" date="2025-08" db="UniProtKB">
        <authorList>
            <consortium name="RefSeq"/>
        </authorList>
    </citation>
    <scope>IDENTIFICATION</scope>
</reference>
<feature type="compositionally biased region" description="Basic and acidic residues" evidence="1">
    <location>
        <begin position="32"/>
        <end position="42"/>
    </location>
</feature>
<dbReference type="PRINTS" id="PR01314">
    <property type="entry name" value="P2X7RECEPTOR"/>
</dbReference>
<keyword evidence="3" id="KW-1185">Reference proteome</keyword>
<dbReference type="InterPro" id="IPR046815">
    <property type="entry name" value="P2RX7_C"/>
</dbReference>
<evidence type="ECO:0000313" key="4">
    <source>
        <dbReference type="RefSeq" id="XP_014678094.1"/>
    </source>
</evidence>
<feature type="region of interest" description="Disordered" evidence="1">
    <location>
        <begin position="19"/>
        <end position="53"/>
    </location>
</feature>
<protein>
    <submittedName>
        <fullName evidence="4">Uncharacterized protein LOC106817897</fullName>
    </submittedName>
</protein>
<evidence type="ECO:0000256" key="1">
    <source>
        <dbReference type="SAM" id="MobiDB-lite"/>
    </source>
</evidence>
<name>A0ABM1F0X3_PRICU</name>
<dbReference type="PANTHER" id="PTHR36981">
    <property type="entry name" value="ZGC:195170"/>
    <property type="match status" value="1"/>
</dbReference>
<dbReference type="InterPro" id="IPR003050">
    <property type="entry name" value="P2X7_purinoceptor"/>
</dbReference>
<feature type="domain" description="P2X purinoreceptor 7 intracellular" evidence="2">
    <location>
        <begin position="114"/>
        <end position="245"/>
    </location>
</feature>
<feature type="compositionally biased region" description="Basic residues" evidence="1">
    <location>
        <begin position="20"/>
        <end position="31"/>
    </location>
</feature>
<evidence type="ECO:0000259" key="2">
    <source>
        <dbReference type="Pfam" id="PF20478"/>
    </source>
</evidence>
<organism evidence="3 4">
    <name type="scientific">Priapulus caudatus</name>
    <name type="common">Priapulid worm</name>
    <dbReference type="NCBI Taxonomy" id="37621"/>
    <lineage>
        <taxon>Eukaryota</taxon>
        <taxon>Metazoa</taxon>
        <taxon>Ecdysozoa</taxon>
        <taxon>Scalidophora</taxon>
        <taxon>Priapulida</taxon>
        <taxon>Priapulimorpha</taxon>
        <taxon>Priapulimorphida</taxon>
        <taxon>Priapulidae</taxon>
        <taxon>Priapulus</taxon>
    </lineage>
</organism>